<evidence type="ECO:0000313" key="2">
    <source>
        <dbReference type="EMBL" id="OTP18620.1"/>
    </source>
</evidence>
<accession>A0A242KDK1</accession>
<dbReference type="InterPro" id="IPR037523">
    <property type="entry name" value="VOC_core"/>
</dbReference>
<evidence type="ECO:0000313" key="3">
    <source>
        <dbReference type="EMBL" id="WYJ88681.1"/>
    </source>
</evidence>
<dbReference type="PANTHER" id="PTHR36113:SF1">
    <property type="entry name" value="GLYOXALASE_BLEOMYCIN RESISTANCE PROTEIN_DIOXYGENASE"/>
    <property type="match status" value="1"/>
</dbReference>
<dbReference type="Proteomes" id="UP000195141">
    <property type="component" value="Chromosome"/>
</dbReference>
<dbReference type="PROSITE" id="PS51819">
    <property type="entry name" value="VOC"/>
    <property type="match status" value="1"/>
</dbReference>
<keyword evidence="4" id="KW-1185">Reference proteome</keyword>
<dbReference type="RefSeq" id="WP_086347590.1">
    <property type="nucleotide sequence ID" value="NZ_CP147247.1"/>
</dbReference>
<protein>
    <recommendedName>
        <fullName evidence="1">VOC domain-containing protein</fullName>
    </recommendedName>
</protein>
<feature type="domain" description="VOC" evidence="1">
    <location>
        <begin position="2"/>
        <end position="125"/>
    </location>
</feature>
<dbReference type="PANTHER" id="PTHR36113">
    <property type="entry name" value="LYASE, PUTATIVE-RELATED-RELATED"/>
    <property type="match status" value="1"/>
</dbReference>
<dbReference type="Gene3D" id="3.10.180.10">
    <property type="entry name" value="2,3-Dihydroxybiphenyl 1,2-Dioxygenase, domain 1"/>
    <property type="match status" value="1"/>
</dbReference>
<evidence type="ECO:0000313" key="4">
    <source>
        <dbReference type="Proteomes" id="UP000195141"/>
    </source>
</evidence>
<dbReference type="Pfam" id="PF00903">
    <property type="entry name" value="Glyoxalase"/>
    <property type="match status" value="1"/>
</dbReference>
<sequence length="125" mass="14154">MKIEHVGLWVNNLEEMKAFYTKYFDVTSTELYHNPKTGFRSYFLNFEDGARLEIQHKEGLAAANNLAFGFAHLAIKVGEVADVDRMATQFINDGFEILNGPRWTGDGYYEAVVSDPEGNLLELTV</sequence>
<name>A0A242KDK1_9ENTE</name>
<dbReference type="EMBL" id="NGMM01000001">
    <property type="protein sequence ID" value="OTP18620.1"/>
    <property type="molecule type" value="Genomic_DNA"/>
</dbReference>
<dbReference type="SUPFAM" id="SSF54593">
    <property type="entry name" value="Glyoxalase/Bleomycin resistance protein/Dihydroxybiphenyl dioxygenase"/>
    <property type="match status" value="1"/>
</dbReference>
<dbReference type="EMBL" id="CP147247">
    <property type="protein sequence ID" value="WYJ88681.1"/>
    <property type="molecule type" value="Genomic_DNA"/>
</dbReference>
<dbReference type="InterPro" id="IPR051332">
    <property type="entry name" value="Fosfomycin_Res_Enzymes"/>
</dbReference>
<organism evidence="2">
    <name type="scientific">Candidatus Enterococcus clewellii</name>
    <dbReference type="NCBI Taxonomy" id="1834193"/>
    <lineage>
        <taxon>Bacteria</taxon>
        <taxon>Bacillati</taxon>
        <taxon>Bacillota</taxon>
        <taxon>Bacilli</taxon>
        <taxon>Lactobacillales</taxon>
        <taxon>Enterococcaceae</taxon>
        <taxon>Enterococcus</taxon>
    </lineage>
</organism>
<dbReference type="OrthoDB" id="9789012at2"/>
<proteinExistence type="predicted"/>
<reference evidence="2" key="1">
    <citation type="submission" date="2017-05" db="EMBL/GenBank/DDBJ databases">
        <title>The Genome Sequence of Enterococcus sp. 9E7_DIV0242.</title>
        <authorList>
            <consortium name="The Broad Institute Genomics Platform"/>
            <consortium name="The Broad Institute Genomic Center for Infectious Diseases"/>
            <person name="Earl A."/>
            <person name="Manson A."/>
            <person name="Schwartman J."/>
            <person name="Gilmore M."/>
            <person name="Abouelleil A."/>
            <person name="Cao P."/>
            <person name="Chapman S."/>
            <person name="Cusick C."/>
            <person name="Shea T."/>
            <person name="Young S."/>
            <person name="Neafsey D."/>
            <person name="Nusbaum C."/>
            <person name="Birren B."/>
        </authorList>
    </citation>
    <scope>NUCLEOTIDE SEQUENCE [LARGE SCALE GENOMIC DNA]</scope>
    <source>
        <strain evidence="2">9E7_DIV0242</strain>
    </source>
</reference>
<dbReference type="AlphaFoldDB" id="A0A242KDK1"/>
<reference evidence="3" key="2">
    <citation type="submission" date="2017-05" db="EMBL/GenBank/DDBJ databases">
        <authorList>
            <consortium name="The Broad Institute Genomics Platform"/>
            <consortium name="The Broad Institute Genomic Center for Infectious Diseases"/>
            <person name="Earl A."/>
            <person name="Manson A."/>
            <person name="Schwartman J."/>
            <person name="Gilmore M."/>
            <person name="Abouelleil A."/>
            <person name="Cao P."/>
            <person name="Chapman S."/>
            <person name="Cusick C."/>
            <person name="Shea T."/>
            <person name="Young S."/>
            <person name="Neafsey D."/>
            <person name="Nusbaum C."/>
            <person name="Birren B."/>
        </authorList>
    </citation>
    <scope>NUCLEOTIDE SEQUENCE</scope>
    <source>
        <strain evidence="3">9E7_DIV0242</strain>
    </source>
</reference>
<dbReference type="InterPro" id="IPR004360">
    <property type="entry name" value="Glyas_Fos-R_dOase_dom"/>
</dbReference>
<reference evidence="3" key="3">
    <citation type="submission" date="2024-03" db="EMBL/GenBank/DDBJ databases">
        <title>The Genome Sequence of Enterococcus sp. DIV0242b.</title>
        <authorList>
            <consortium name="The Broad Institute Genomics Platform"/>
            <consortium name="The Broad Institute Microbial Omics Core"/>
            <consortium name="The Broad Institute Genomic Center for Infectious Diseases"/>
            <person name="Earl A."/>
            <person name="Manson A."/>
            <person name="Gilmore M."/>
            <person name="Schwartman J."/>
            <person name="Shea T."/>
            <person name="Abouelleil A."/>
            <person name="Cao P."/>
            <person name="Chapman S."/>
            <person name="Cusick C."/>
            <person name="Young S."/>
            <person name="Neafsey D."/>
            <person name="Nusbaum C."/>
            <person name="Birren B."/>
        </authorList>
    </citation>
    <scope>NUCLEOTIDE SEQUENCE</scope>
    <source>
        <strain evidence="3">9E7_DIV0242</strain>
    </source>
</reference>
<gene>
    <name evidence="3" type="ORF">A5888_000400</name>
    <name evidence="2" type="ORF">A5888_000434</name>
</gene>
<dbReference type="InterPro" id="IPR029068">
    <property type="entry name" value="Glyas_Bleomycin-R_OHBP_Dase"/>
</dbReference>
<evidence type="ECO:0000259" key="1">
    <source>
        <dbReference type="PROSITE" id="PS51819"/>
    </source>
</evidence>